<dbReference type="AlphaFoldDB" id="A0A3M0GH75"/>
<evidence type="ECO:0000259" key="1">
    <source>
        <dbReference type="Pfam" id="PF03724"/>
    </source>
</evidence>
<dbReference type="PROSITE" id="PS51257">
    <property type="entry name" value="PROKAR_LIPOPROTEIN"/>
    <property type="match status" value="1"/>
</dbReference>
<dbReference type="InterPro" id="IPR053147">
    <property type="entry name" value="Hsp_HslJ-like"/>
</dbReference>
<accession>A0A3M0GH75</accession>
<proteinExistence type="predicted"/>
<dbReference type="Gene3D" id="2.40.128.270">
    <property type="match status" value="1"/>
</dbReference>
<evidence type="ECO:0000313" key="3">
    <source>
        <dbReference type="Proteomes" id="UP000281985"/>
    </source>
</evidence>
<dbReference type="PANTHER" id="PTHR35535:SF1">
    <property type="entry name" value="HEAT SHOCK PROTEIN HSLJ"/>
    <property type="match status" value="1"/>
</dbReference>
<organism evidence="2 3">
    <name type="scientific">Dokdonia sinensis</name>
    <dbReference type="NCBI Taxonomy" id="2479847"/>
    <lineage>
        <taxon>Bacteria</taxon>
        <taxon>Pseudomonadati</taxon>
        <taxon>Bacteroidota</taxon>
        <taxon>Flavobacteriia</taxon>
        <taxon>Flavobacteriales</taxon>
        <taxon>Flavobacteriaceae</taxon>
        <taxon>Dokdonia</taxon>
    </lineage>
</organism>
<evidence type="ECO:0000313" key="2">
    <source>
        <dbReference type="EMBL" id="RMB60933.1"/>
    </source>
</evidence>
<dbReference type="InterPro" id="IPR005184">
    <property type="entry name" value="DUF306_Meta_HslJ"/>
</dbReference>
<dbReference type="Pfam" id="PF03724">
    <property type="entry name" value="META"/>
    <property type="match status" value="1"/>
</dbReference>
<dbReference type="InterPro" id="IPR038670">
    <property type="entry name" value="HslJ-like_sf"/>
</dbReference>
<feature type="domain" description="DUF306" evidence="1">
    <location>
        <begin position="27"/>
        <end position="131"/>
    </location>
</feature>
<sequence length="133" mass="14472">MKNAFYLLCVILISSCNSSKSKSTQQKELNSGTYKVTRINSDDVTSMDVTFILNKEEKRVSGNAGCNDYSATITMEGATMTTSEAAMTKKYCDGKMEVEKAFASALNGVQSYKMEGNVISLLDSSGEAIIEMK</sequence>
<dbReference type="OrthoDB" id="1432946at2"/>
<protein>
    <submittedName>
        <fullName evidence="2">META domain-containing protein</fullName>
    </submittedName>
</protein>
<dbReference type="PANTHER" id="PTHR35535">
    <property type="entry name" value="HEAT SHOCK PROTEIN HSLJ"/>
    <property type="match status" value="1"/>
</dbReference>
<comment type="caution">
    <text evidence="2">The sequence shown here is derived from an EMBL/GenBank/DDBJ whole genome shotgun (WGS) entry which is preliminary data.</text>
</comment>
<dbReference type="EMBL" id="REFV01000004">
    <property type="protein sequence ID" value="RMB60933.1"/>
    <property type="molecule type" value="Genomic_DNA"/>
</dbReference>
<reference evidence="2 3" key="1">
    <citation type="submission" date="2018-10" db="EMBL/GenBank/DDBJ databases">
        <title>Dokdonia luteus sp. nov., isolated from sea water.</title>
        <authorList>
            <person name="Zhou L.Y."/>
            <person name="Du Z.J."/>
        </authorList>
    </citation>
    <scope>NUCLEOTIDE SEQUENCE [LARGE SCALE GENOMIC DNA]</scope>
    <source>
        <strain evidence="2 3">SH27</strain>
    </source>
</reference>
<name>A0A3M0GH75_9FLAO</name>
<dbReference type="Proteomes" id="UP000281985">
    <property type="component" value="Unassembled WGS sequence"/>
</dbReference>
<gene>
    <name evidence="2" type="ORF">EAX61_05475</name>
</gene>
<dbReference type="RefSeq" id="WP_121916668.1">
    <property type="nucleotide sequence ID" value="NZ_REFV01000004.1"/>
</dbReference>
<keyword evidence="3" id="KW-1185">Reference proteome</keyword>